<comment type="similarity">
    <text evidence="1">Belongs to the tRNA-intron endonuclease family.</text>
</comment>
<proteinExistence type="inferred from homology"/>
<name>A0AAD7XL43_9STRA</name>
<dbReference type="InterPro" id="IPR006677">
    <property type="entry name" value="tRNA_intron_Endonuc_cat-like"/>
</dbReference>
<evidence type="ECO:0000256" key="3">
    <source>
        <dbReference type="ARBA" id="ARBA00034031"/>
    </source>
</evidence>
<dbReference type="GO" id="GO:0005634">
    <property type="term" value="C:nucleus"/>
    <property type="evidence" value="ECO:0007669"/>
    <property type="project" value="UniProtKB-ARBA"/>
</dbReference>
<gene>
    <name evidence="5" type="ORF">CTAYLR_003511</name>
</gene>
<dbReference type="GO" id="GO:0000213">
    <property type="term" value="F:tRNA-intron lyase activity"/>
    <property type="evidence" value="ECO:0007669"/>
    <property type="project" value="UniProtKB-EC"/>
</dbReference>
<keyword evidence="6" id="KW-1185">Reference proteome</keyword>
<comment type="caution">
    <text evidence="5">The sequence shown here is derived from an EMBL/GenBank/DDBJ whole genome shotgun (WGS) entry which is preliminary data.</text>
</comment>
<dbReference type="Pfam" id="PF01974">
    <property type="entry name" value="tRNA_int_endo"/>
    <property type="match status" value="1"/>
</dbReference>
<dbReference type="GO" id="GO:0005737">
    <property type="term" value="C:cytoplasm"/>
    <property type="evidence" value="ECO:0007669"/>
    <property type="project" value="TreeGrafter"/>
</dbReference>
<dbReference type="GO" id="GO:0006388">
    <property type="term" value="P:tRNA splicing, via endonucleolytic cleavage and ligation"/>
    <property type="evidence" value="ECO:0007669"/>
    <property type="project" value="InterPro"/>
</dbReference>
<dbReference type="PANTHER" id="PTHR21227:SF0">
    <property type="entry name" value="TRNA-SPLICING ENDONUCLEASE SUBUNIT SEN2"/>
    <property type="match status" value="1"/>
</dbReference>
<evidence type="ECO:0000313" key="6">
    <source>
        <dbReference type="Proteomes" id="UP001230188"/>
    </source>
</evidence>
<sequence length="221" mass="25277">MKAELLGGECCVVRGREAISTLHDGRECFGTVKLGERGVDDASVFGEAFPEGSPAREYRVELRLMVEEEIYLATRNRIEVLGLDREAHWASALRRVENFDSKYQVYDHMRSKGYVVKNGIQFGVEYLLYRGSPDDFHAEYCCLVKIGDLSWKRVKTIARLAQDVRKRLVICEVHRGKVFEMIVDDSFQRPPDVIASAKRKFRNQSIAETARKRPKITISSS</sequence>
<dbReference type="GO" id="GO:0003676">
    <property type="term" value="F:nucleic acid binding"/>
    <property type="evidence" value="ECO:0007669"/>
    <property type="project" value="InterPro"/>
</dbReference>
<comment type="catalytic activity">
    <reaction evidence="3">
        <text>pretRNA = a 3'-half-tRNA molecule with a 5'-OH end + a 5'-half-tRNA molecule with a 2',3'-cyclic phosphate end + an intron with a 2',3'-cyclic phosphate and a 5'-hydroxyl terminus.</text>
        <dbReference type="EC" id="4.6.1.16"/>
    </reaction>
</comment>
<accession>A0AAD7XL43</accession>
<reference evidence="5" key="1">
    <citation type="submission" date="2023-01" db="EMBL/GenBank/DDBJ databases">
        <title>Metagenome sequencing of chrysophaentin producing Chrysophaeum taylorii.</title>
        <authorList>
            <person name="Davison J."/>
            <person name="Bewley C."/>
        </authorList>
    </citation>
    <scope>NUCLEOTIDE SEQUENCE</scope>
    <source>
        <strain evidence="5">NIES-1699</strain>
    </source>
</reference>
<dbReference type="EC" id="4.6.1.16" evidence="2"/>
<dbReference type="AlphaFoldDB" id="A0AAD7XL43"/>
<dbReference type="Gene3D" id="3.40.1350.10">
    <property type="match status" value="1"/>
</dbReference>
<dbReference type="PANTHER" id="PTHR21227">
    <property type="entry name" value="TRNA-SPLICING ENDONUCLEASE SUBUNIT SEN2"/>
    <property type="match status" value="1"/>
</dbReference>
<protein>
    <recommendedName>
        <fullName evidence="2">tRNA-intron lyase</fullName>
        <ecNumber evidence="2">4.6.1.16</ecNumber>
    </recommendedName>
</protein>
<dbReference type="InterPro" id="IPR011856">
    <property type="entry name" value="tRNA_endonuc-like_dom_sf"/>
</dbReference>
<evidence type="ECO:0000313" key="5">
    <source>
        <dbReference type="EMBL" id="KAJ8602159.1"/>
    </source>
</evidence>
<dbReference type="InterPro" id="IPR006676">
    <property type="entry name" value="tRNA_splic"/>
</dbReference>
<dbReference type="SUPFAM" id="SSF53032">
    <property type="entry name" value="tRNA-intron endonuclease catalytic domain-like"/>
    <property type="match status" value="1"/>
</dbReference>
<dbReference type="CDD" id="cd22363">
    <property type="entry name" value="tRNA-intron_lyase_C"/>
    <property type="match status" value="1"/>
</dbReference>
<evidence type="ECO:0000256" key="2">
    <source>
        <dbReference type="ARBA" id="ARBA00012573"/>
    </source>
</evidence>
<dbReference type="EMBL" id="JAQMWT010000389">
    <property type="protein sequence ID" value="KAJ8602159.1"/>
    <property type="molecule type" value="Genomic_DNA"/>
</dbReference>
<evidence type="ECO:0000259" key="4">
    <source>
        <dbReference type="Pfam" id="PF01974"/>
    </source>
</evidence>
<organism evidence="5 6">
    <name type="scientific">Chrysophaeum taylorii</name>
    <dbReference type="NCBI Taxonomy" id="2483200"/>
    <lineage>
        <taxon>Eukaryota</taxon>
        <taxon>Sar</taxon>
        <taxon>Stramenopiles</taxon>
        <taxon>Ochrophyta</taxon>
        <taxon>Pelagophyceae</taxon>
        <taxon>Pelagomonadales</taxon>
        <taxon>Pelagomonadaceae</taxon>
        <taxon>Chrysophaeum</taxon>
    </lineage>
</organism>
<dbReference type="InterPro" id="IPR036167">
    <property type="entry name" value="tRNA_intron_Endo_cat-like_sf"/>
</dbReference>
<feature type="domain" description="tRNA intron endonuclease catalytic" evidence="4">
    <location>
        <begin position="99"/>
        <end position="176"/>
    </location>
</feature>
<evidence type="ECO:0000256" key="1">
    <source>
        <dbReference type="ARBA" id="ARBA00008078"/>
    </source>
</evidence>
<dbReference type="Proteomes" id="UP001230188">
    <property type="component" value="Unassembled WGS sequence"/>
</dbReference>
<dbReference type="NCBIfam" id="TIGR00324">
    <property type="entry name" value="endA"/>
    <property type="match status" value="1"/>
</dbReference>